<sequence>MVVKGRFSVEVVNAVTKIPFKEHVSRCGEHYAEVEPEAEYFLRVDVGGQPRRRDNEEVYIDFEVDGVDLDYCIFMTPKDEPYLCGSYEQSNGRAIDCALQFVTPQRSKTTSASSSPAVGKEGTISVSFHTAVFDGMEIREDFKSTEVASAWSGAGARKVKSNCKVVRSGQGAFAHEYEVSTGLCKRFRPGKHLETIYLKYCTALGLIHAGILPQPPIWELARMKERAKQRALDMTADAFVSVSRGLECKLYDLTQDEDDHGDDCLENSSWRIPRKPRFRRTHHSLNRTGR</sequence>
<dbReference type="EMBL" id="CAICTM010000561">
    <property type="protein sequence ID" value="CAB9512938.1"/>
    <property type="molecule type" value="Genomic_DNA"/>
</dbReference>
<dbReference type="OrthoDB" id="53152at2759"/>
<protein>
    <submittedName>
        <fullName evidence="1">Uncharacterized protein</fullName>
    </submittedName>
</protein>
<accession>A0A9N8HJN6</accession>
<name>A0A9N8HJN6_9STRA</name>
<reference evidence="1" key="1">
    <citation type="submission" date="2020-06" db="EMBL/GenBank/DDBJ databases">
        <authorList>
            <consortium name="Plant Systems Biology data submission"/>
        </authorList>
    </citation>
    <scope>NUCLEOTIDE SEQUENCE</scope>
    <source>
        <strain evidence="1">D6</strain>
    </source>
</reference>
<dbReference type="AlphaFoldDB" id="A0A9N8HJN6"/>
<gene>
    <name evidence="1" type="ORF">SEMRO_562_G167090.1</name>
</gene>
<evidence type="ECO:0000313" key="1">
    <source>
        <dbReference type="EMBL" id="CAB9512938.1"/>
    </source>
</evidence>
<organism evidence="1 2">
    <name type="scientific">Seminavis robusta</name>
    <dbReference type="NCBI Taxonomy" id="568900"/>
    <lineage>
        <taxon>Eukaryota</taxon>
        <taxon>Sar</taxon>
        <taxon>Stramenopiles</taxon>
        <taxon>Ochrophyta</taxon>
        <taxon>Bacillariophyta</taxon>
        <taxon>Bacillariophyceae</taxon>
        <taxon>Bacillariophycidae</taxon>
        <taxon>Naviculales</taxon>
        <taxon>Naviculaceae</taxon>
        <taxon>Seminavis</taxon>
    </lineage>
</organism>
<dbReference type="Proteomes" id="UP001153069">
    <property type="component" value="Unassembled WGS sequence"/>
</dbReference>
<proteinExistence type="predicted"/>
<evidence type="ECO:0000313" key="2">
    <source>
        <dbReference type="Proteomes" id="UP001153069"/>
    </source>
</evidence>
<keyword evidence="2" id="KW-1185">Reference proteome</keyword>
<comment type="caution">
    <text evidence="1">The sequence shown here is derived from an EMBL/GenBank/DDBJ whole genome shotgun (WGS) entry which is preliminary data.</text>
</comment>